<comment type="function">
    <text evidence="1">Transcription factor that specifically binds AT-rich DNA sequences related to the nuclear matrix attachment regions (MARs).</text>
</comment>
<evidence type="ECO:0000313" key="5">
    <source>
        <dbReference type="Proteomes" id="UP001190700"/>
    </source>
</evidence>
<dbReference type="EMBL" id="LGRX02012044">
    <property type="protein sequence ID" value="KAK3268056.1"/>
    <property type="molecule type" value="Genomic_DNA"/>
</dbReference>
<keyword evidence="1" id="KW-0805">Transcription regulation</keyword>
<dbReference type="GO" id="GO:0005634">
    <property type="term" value="C:nucleus"/>
    <property type="evidence" value="ECO:0007669"/>
    <property type="project" value="UniProtKB-SubCell"/>
</dbReference>
<dbReference type="SUPFAM" id="SSF117856">
    <property type="entry name" value="AF0104/ALDC/Ptd012-like"/>
    <property type="match status" value="1"/>
</dbReference>
<dbReference type="AlphaFoldDB" id="A0AAE0FZD5"/>
<comment type="domain">
    <text evidence="1">The PPC domain mediates interactions between AHL proteins.</text>
</comment>
<dbReference type="PANTHER" id="PTHR31500:SF20">
    <property type="entry name" value="AT-HOOK MOTIF NUCLEAR-LOCALIZED PROTEIN"/>
    <property type="match status" value="1"/>
</dbReference>
<evidence type="ECO:0000259" key="3">
    <source>
        <dbReference type="PROSITE" id="PS51742"/>
    </source>
</evidence>
<dbReference type="PANTHER" id="PTHR31500">
    <property type="entry name" value="AT-HOOK MOTIF NUCLEAR-LOCALIZED PROTEIN 9"/>
    <property type="match status" value="1"/>
</dbReference>
<feature type="compositionally biased region" description="Basic residues" evidence="2">
    <location>
        <begin position="110"/>
        <end position="125"/>
    </location>
</feature>
<proteinExistence type="predicted"/>
<dbReference type="Gene3D" id="3.30.1330.80">
    <property type="entry name" value="Hypothetical protein, similar to alpha- acetolactate decarboxylase, domain 2"/>
    <property type="match status" value="1"/>
</dbReference>
<feature type="region of interest" description="Disordered" evidence="2">
    <location>
        <begin position="299"/>
        <end position="319"/>
    </location>
</feature>
<name>A0AAE0FZD5_9CHLO</name>
<evidence type="ECO:0000256" key="1">
    <source>
        <dbReference type="RuleBase" id="RU367031"/>
    </source>
</evidence>
<dbReference type="Proteomes" id="UP001190700">
    <property type="component" value="Unassembled WGS sequence"/>
</dbReference>
<dbReference type="CDD" id="cd11378">
    <property type="entry name" value="DUF296"/>
    <property type="match status" value="1"/>
</dbReference>
<dbReference type="PROSITE" id="PS51742">
    <property type="entry name" value="PPC"/>
    <property type="match status" value="1"/>
</dbReference>
<evidence type="ECO:0000313" key="4">
    <source>
        <dbReference type="EMBL" id="KAK3268056.1"/>
    </source>
</evidence>
<comment type="caution">
    <text evidence="4">The sequence shown here is derived from an EMBL/GenBank/DDBJ whole genome shotgun (WGS) entry which is preliminary data.</text>
</comment>
<evidence type="ECO:0000256" key="2">
    <source>
        <dbReference type="SAM" id="MobiDB-lite"/>
    </source>
</evidence>
<keyword evidence="5" id="KW-1185">Reference proteome</keyword>
<feature type="region of interest" description="Disordered" evidence="2">
    <location>
        <begin position="153"/>
        <end position="181"/>
    </location>
</feature>
<feature type="domain" description="PPC" evidence="3">
    <location>
        <begin position="181"/>
        <end position="322"/>
    </location>
</feature>
<sequence>MSLPPGNATTPVAAAPATNIIPTPTGITAAPITAVQVANLGLPSAGLQMPGVGIALPIPVPVSTVPLTLALPPSSVASTPAAVVEGTSGPVATAPLVNVQPSSTGETLLQKRKRGRPPGSSKKRLQAAAGLKEANGATAITADEGVVATVPGGLALSQQPDPNATKKPRGRPRGSTSKGKGLPLLPYILQVQPGQDLVAEISRVARQQDSGACMLAANGAVVGATLQHQFGGMVTVVKGPLEIVSLTGVVELEDARGTRTGFLNAALSATGAIVAGTVVGSLCAATPVQVVLGLMSNGNSSTSATPSVAEPSAGGAEEVKMEEAAAGPTVPVPVGVVTAAPAPAAVPVAAAVSVPAAAVPVPTVSVPAPAAAVPVPAAAVPVPAAAVPVPAAAVPVPVAAPVQ</sequence>
<dbReference type="InterPro" id="IPR005175">
    <property type="entry name" value="PPC_dom"/>
</dbReference>
<accession>A0AAE0FZD5</accession>
<dbReference type="GO" id="GO:0003680">
    <property type="term" value="F:minor groove of adenine-thymine-rich DNA binding"/>
    <property type="evidence" value="ECO:0007669"/>
    <property type="project" value="UniProtKB-UniRule"/>
</dbReference>
<comment type="subcellular location">
    <subcellularLocation>
        <location evidence="1">Nucleus</location>
    </subcellularLocation>
</comment>
<feature type="region of interest" description="Disordered" evidence="2">
    <location>
        <begin position="92"/>
        <end position="130"/>
    </location>
</feature>
<keyword evidence="1" id="KW-0539">Nucleus</keyword>
<keyword evidence="1" id="KW-0804">Transcription</keyword>
<organism evidence="4 5">
    <name type="scientific">Cymbomonas tetramitiformis</name>
    <dbReference type="NCBI Taxonomy" id="36881"/>
    <lineage>
        <taxon>Eukaryota</taxon>
        <taxon>Viridiplantae</taxon>
        <taxon>Chlorophyta</taxon>
        <taxon>Pyramimonadophyceae</taxon>
        <taxon>Pyramimonadales</taxon>
        <taxon>Pyramimonadaceae</taxon>
        <taxon>Cymbomonas</taxon>
    </lineage>
</organism>
<dbReference type="InterPro" id="IPR039605">
    <property type="entry name" value="AHL"/>
</dbReference>
<keyword evidence="1" id="KW-0238">DNA-binding</keyword>
<protein>
    <recommendedName>
        <fullName evidence="1">AT-hook motif nuclear-localized protein</fullName>
    </recommendedName>
</protein>
<dbReference type="Pfam" id="PF03479">
    <property type="entry name" value="PCC"/>
    <property type="match status" value="1"/>
</dbReference>
<reference evidence="4 5" key="1">
    <citation type="journal article" date="2015" name="Genome Biol. Evol.">
        <title>Comparative Genomics of a Bacterivorous Green Alga Reveals Evolutionary Causalities and Consequences of Phago-Mixotrophic Mode of Nutrition.</title>
        <authorList>
            <person name="Burns J.A."/>
            <person name="Paasch A."/>
            <person name="Narechania A."/>
            <person name="Kim E."/>
        </authorList>
    </citation>
    <scope>NUCLEOTIDE SEQUENCE [LARGE SCALE GENOMIC DNA]</scope>
    <source>
        <strain evidence="4 5">PLY_AMNH</strain>
    </source>
</reference>
<gene>
    <name evidence="4" type="ORF">CYMTET_23419</name>
</gene>